<dbReference type="SUPFAM" id="SSF161111">
    <property type="entry name" value="Cation efflux protein transmembrane domain-like"/>
    <property type="match status" value="1"/>
</dbReference>
<sequence length="304" mass="31988">MSADGGTKAVIAALSANLAIAVAKFAAAAVTGSSSMASEGVHSLADSGNQVLLLVGGKRAARPATDSHPFGYGRSRYVYAFVVSIVLFTVGGLFAAYEGWHKFNEPEPLDSPQWAIGVLLFAIVAETFSFRTAIVESNKTRNSQPWLKFVRSNKSPELPVVLLEDLGALIGLVLALVGISVATITGDGRFDGLGSMAIGILLIVIAVFLAVEMSSLLLGESALPEYQLAIEAALADSGVIERVIHVRTLHLGPDELLVVAKVAVVDDGTSRSIAVAIDEAEARVRAAVPLTCMIYLEPDMDRNK</sequence>
<evidence type="ECO:0000259" key="7">
    <source>
        <dbReference type="Pfam" id="PF01545"/>
    </source>
</evidence>
<feature type="transmembrane region" description="Helical" evidence="6">
    <location>
        <begin position="196"/>
        <end position="218"/>
    </location>
</feature>
<evidence type="ECO:0000256" key="3">
    <source>
        <dbReference type="ARBA" id="ARBA00022692"/>
    </source>
</evidence>
<reference evidence="8" key="1">
    <citation type="submission" date="2020-05" db="EMBL/GenBank/DDBJ databases">
        <authorList>
            <person name="Chiriac C."/>
            <person name="Salcher M."/>
            <person name="Ghai R."/>
            <person name="Kavagutti S V."/>
        </authorList>
    </citation>
    <scope>NUCLEOTIDE SEQUENCE</scope>
</reference>
<keyword evidence="3 6" id="KW-0812">Transmembrane</keyword>
<dbReference type="InterPro" id="IPR002524">
    <property type="entry name" value="Cation_efflux"/>
</dbReference>
<accession>A0A6J6BBN5</accession>
<feature type="domain" description="Cation efflux protein transmembrane" evidence="7">
    <location>
        <begin position="10"/>
        <end position="218"/>
    </location>
</feature>
<protein>
    <submittedName>
        <fullName evidence="8">Unannotated protein</fullName>
    </submittedName>
</protein>
<evidence type="ECO:0000256" key="4">
    <source>
        <dbReference type="ARBA" id="ARBA00022989"/>
    </source>
</evidence>
<proteinExistence type="predicted"/>
<dbReference type="NCBIfam" id="TIGR01297">
    <property type="entry name" value="CDF"/>
    <property type="match status" value="1"/>
</dbReference>
<feature type="transmembrane region" description="Helical" evidence="6">
    <location>
        <begin position="114"/>
        <end position="134"/>
    </location>
</feature>
<name>A0A6J6BBN5_9ZZZZ</name>
<dbReference type="GO" id="GO:0008324">
    <property type="term" value="F:monoatomic cation transmembrane transporter activity"/>
    <property type="evidence" value="ECO:0007669"/>
    <property type="project" value="InterPro"/>
</dbReference>
<organism evidence="8">
    <name type="scientific">freshwater metagenome</name>
    <dbReference type="NCBI Taxonomy" id="449393"/>
    <lineage>
        <taxon>unclassified sequences</taxon>
        <taxon>metagenomes</taxon>
        <taxon>ecological metagenomes</taxon>
    </lineage>
</organism>
<dbReference type="PANTHER" id="PTHR13414:SF9">
    <property type="entry name" value="PROTON-COUPLED ZINC ANTIPORTER SLC30A9, MITOCHONDRIAL"/>
    <property type="match status" value="1"/>
</dbReference>
<dbReference type="Pfam" id="PF01545">
    <property type="entry name" value="Cation_efflux"/>
    <property type="match status" value="1"/>
</dbReference>
<dbReference type="GO" id="GO:0016020">
    <property type="term" value="C:membrane"/>
    <property type="evidence" value="ECO:0007669"/>
    <property type="project" value="UniProtKB-SubCell"/>
</dbReference>
<dbReference type="Gene3D" id="1.20.1510.10">
    <property type="entry name" value="Cation efflux protein transmembrane domain"/>
    <property type="match status" value="1"/>
</dbReference>
<dbReference type="AlphaFoldDB" id="A0A6J6BBN5"/>
<dbReference type="GO" id="GO:0006829">
    <property type="term" value="P:zinc ion transport"/>
    <property type="evidence" value="ECO:0007669"/>
    <property type="project" value="InterPro"/>
</dbReference>
<dbReference type="InterPro" id="IPR058533">
    <property type="entry name" value="Cation_efflux_TM"/>
</dbReference>
<evidence type="ECO:0000256" key="5">
    <source>
        <dbReference type="ARBA" id="ARBA00023136"/>
    </source>
</evidence>
<comment type="subcellular location">
    <subcellularLocation>
        <location evidence="1">Membrane</location>
        <topology evidence="1">Multi-pass membrane protein</topology>
    </subcellularLocation>
</comment>
<keyword evidence="5 6" id="KW-0472">Membrane</keyword>
<feature type="transmembrane region" description="Helical" evidence="6">
    <location>
        <begin position="77"/>
        <end position="94"/>
    </location>
</feature>
<feature type="transmembrane region" description="Helical" evidence="6">
    <location>
        <begin position="161"/>
        <end position="184"/>
    </location>
</feature>
<evidence type="ECO:0000256" key="2">
    <source>
        <dbReference type="ARBA" id="ARBA00022448"/>
    </source>
</evidence>
<dbReference type="PANTHER" id="PTHR13414">
    <property type="entry name" value="HUEL-CATION TRANSPORTER"/>
    <property type="match status" value="1"/>
</dbReference>
<gene>
    <name evidence="8" type="ORF">UFOPK1446_00130</name>
    <name evidence="9" type="ORF">UFOPK1939_00136</name>
</gene>
<dbReference type="EMBL" id="CAEZVF010000010">
    <property type="protein sequence ID" value="CAB4615117.1"/>
    <property type="molecule type" value="Genomic_DNA"/>
</dbReference>
<keyword evidence="4 6" id="KW-1133">Transmembrane helix</keyword>
<evidence type="ECO:0000313" key="9">
    <source>
        <dbReference type="EMBL" id="CAB4615117.1"/>
    </source>
</evidence>
<dbReference type="EMBL" id="CAEZSO010000013">
    <property type="protein sequence ID" value="CAB4535803.1"/>
    <property type="molecule type" value="Genomic_DNA"/>
</dbReference>
<evidence type="ECO:0000256" key="1">
    <source>
        <dbReference type="ARBA" id="ARBA00004141"/>
    </source>
</evidence>
<keyword evidence="2" id="KW-0813">Transport</keyword>
<dbReference type="InterPro" id="IPR027469">
    <property type="entry name" value="Cation_efflux_TMD_sf"/>
</dbReference>
<dbReference type="InterPro" id="IPR040177">
    <property type="entry name" value="SLC30A9"/>
</dbReference>
<evidence type="ECO:0000256" key="6">
    <source>
        <dbReference type="SAM" id="Phobius"/>
    </source>
</evidence>
<evidence type="ECO:0000313" key="8">
    <source>
        <dbReference type="EMBL" id="CAB4535803.1"/>
    </source>
</evidence>